<organism evidence="1 2">
    <name type="scientific">Tanacetum coccineum</name>
    <dbReference type="NCBI Taxonomy" id="301880"/>
    <lineage>
        <taxon>Eukaryota</taxon>
        <taxon>Viridiplantae</taxon>
        <taxon>Streptophyta</taxon>
        <taxon>Embryophyta</taxon>
        <taxon>Tracheophyta</taxon>
        <taxon>Spermatophyta</taxon>
        <taxon>Magnoliopsida</taxon>
        <taxon>eudicotyledons</taxon>
        <taxon>Gunneridae</taxon>
        <taxon>Pentapetalae</taxon>
        <taxon>asterids</taxon>
        <taxon>campanulids</taxon>
        <taxon>Asterales</taxon>
        <taxon>Asteraceae</taxon>
        <taxon>Asteroideae</taxon>
        <taxon>Anthemideae</taxon>
        <taxon>Anthemidinae</taxon>
        <taxon>Tanacetum</taxon>
    </lineage>
</organism>
<reference evidence="1" key="2">
    <citation type="submission" date="2022-01" db="EMBL/GenBank/DDBJ databases">
        <authorList>
            <person name="Yamashiro T."/>
            <person name="Shiraishi A."/>
            <person name="Satake H."/>
            <person name="Nakayama K."/>
        </authorList>
    </citation>
    <scope>NUCLEOTIDE SEQUENCE</scope>
</reference>
<evidence type="ECO:0000313" key="2">
    <source>
        <dbReference type="Proteomes" id="UP001151760"/>
    </source>
</evidence>
<dbReference type="EMBL" id="BQNB010019825">
    <property type="protein sequence ID" value="GJT89438.1"/>
    <property type="molecule type" value="Genomic_DNA"/>
</dbReference>
<comment type="caution">
    <text evidence="1">The sequence shown here is derived from an EMBL/GenBank/DDBJ whole genome shotgun (WGS) entry which is preliminary data.</text>
</comment>
<evidence type="ECO:0000313" key="1">
    <source>
        <dbReference type="EMBL" id="GJT89438.1"/>
    </source>
</evidence>
<proteinExistence type="predicted"/>
<dbReference type="Proteomes" id="UP001151760">
    <property type="component" value="Unassembled WGS sequence"/>
</dbReference>
<name>A0ABQ5HQL6_9ASTR</name>
<keyword evidence="2" id="KW-1185">Reference proteome</keyword>
<feature type="non-terminal residue" evidence="1">
    <location>
        <position position="1"/>
    </location>
</feature>
<reference evidence="1" key="1">
    <citation type="journal article" date="2022" name="Int. J. Mol. Sci.">
        <title>Draft Genome of Tanacetum Coccineum: Genomic Comparison of Closely Related Tanacetum-Family Plants.</title>
        <authorList>
            <person name="Yamashiro T."/>
            <person name="Shiraishi A."/>
            <person name="Nakayama K."/>
            <person name="Satake H."/>
        </authorList>
    </citation>
    <scope>NUCLEOTIDE SEQUENCE</scope>
</reference>
<gene>
    <name evidence="1" type="ORF">Tco_1071155</name>
</gene>
<sequence length="81" mass="8968">DRLITWFSTRFNPLTACWPGPGIRVFKFDGRLGFKSTFEVAMKLNDFRGSGIPLTLSANETPLALVEIDGDGHGRGMVVRL</sequence>
<protein>
    <submittedName>
        <fullName evidence="1">Uncharacterized protein</fullName>
    </submittedName>
</protein>
<accession>A0ABQ5HQL6</accession>